<dbReference type="Pfam" id="PF00501">
    <property type="entry name" value="AMP-binding"/>
    <property type="match status" value="2"/>
</dbReference>
<dbReference type="SUPFAM" id="SSF53474">
    <property type="entry name" value="alpha/beta-Hydrolases"/>
    <property type="match status" value="1"/>
</dbReference>
<dbReference type="Gene3D" id="3.30.300.30">
    <property type="match status" value="2"/>
</dbReference>
<name>A0A2P8Q2Y8_9ACTN</name>
<dbReference type="EMBL" id="PYBJ01000018">
    <property type="protein sequence ID" value="PSM40598.1"/>
    <property type="molecule type" value="Genomic_DNA"/>
</dbReference>
<keyword evidence="6" id="KW-0045">Antibiotic biosynthesis</keyword>
<comment type="similarity">
    <text evidence="2">Belongs to the ATP-dependent AMP-binding enzyme family.</text>
</comment>
<dbReference type="PANTHER" id="PTHR45527">
    <property type="entry name" value="NONRIBOSOMAL PEPTIDE SYNTHETASE"/>
    <property type="match status" value="1"/>
</dbReference>
<dbReference type="GO" id="GO:0017000">
    <property type="term" value="P:antibiotic biosynthetic process"/>
    <property type="evidence" value="ECO:0007669"/>
    <property type="project" value="UniProtKB-KW"/>
</dbReference>
<dbReference type="NCBIfam" id="TIGR01720">
    <property type="entry name" value="NRPS-para261"/>
    <property type="match status" value="1"/>
</dbReference>
<dbReference type="InterPro" id="IPR010060">
    <property type="entry name" value="NRPS_synth"/>
</dbReference>
<dbReference type="Pfam" id="PF13193">
    <property type="entry name" value="AMP-binding_C"/>
    <property type="match status" value="2"/>
</dbReference>
<dbReference type="InterPro" id="IPR042099">
    <property type="entry name" value="ANL_N_sf"/>
</dbReference>
<evidence type="ECO:0000259" key="7">
    <source>
        <dbReference type="PROSITE" id="PS50075"/>
    </source>
</evidence>
<sequence>MAKPADILPLSPLQRGLWFHAWYGFESGAADGDVYVIQQVLELDGDVAEERLRSAAHALLRRHPHVAAGFFHEGLDAPVQVIPSDIKLPWQSFDLSGLPEPDRTDRLAAILDADWRRRFEPTRPPLLRFTLIRLSARDVRLVVTNHHILLDGWSVPLLLKELFALYHSDGDTTALPYVPPLRRYLEWLHRQDRGLAREAWRTALAGLPGPTRLAPGVPTRDVATVPEAVQIGLTAELTGRLLARAREWGITLNTVVQGLWAVLLGGVTGNDDVVFGTTVSVRPPELPGSDRMIGLMINTVPLRVRLRPAESVRDLLIRVQREQTALLGHQHLDLGEIRRLAGTEDLFDTLTVFENFPVDARTAEAGPEFRLARRGGRGGDASHYPLSLVVTPGRELTLRLSHHPDVLGRAAVTALSERFVRLLETTVRTPERRQADLDLLSDGERHQLLTEGDDTGRPRGPRTLPALFERHAARTPDAVAVLADGVAVSYGELNARANRLARYLITQGAGPERFVALVMRNSVGLVEAQLAVAKAGAAFLPIDPDYPEERIRWTLADARPALILGPEGGPADIGGPVIAVDGEEAARALLAFSDADITDAERHGPLSAAHPAYMIYTSGTTGRPKGVVVPHAGVPNLAEAVRASCALGTTSRVSRLASPSFDASVLELAMAWGAGACLVIPERRLAGDDLAAFLTDRGVTHAMLSPTVLATLPAGGLPALRCLVAGGEEISTGLADRWSAGRDLVNAYGPTEITVCATTSGPLGAQDGPVPIGRPLDNTRVYVLDGWLRPVPPGTTGELYVAGVGVARGYRDRAGLTAGRFVACPFGGPGDRMYRTGDAVRLRADGELEFLGRTDDQVKVRGFRIEPGEVESALSTHPAVAHAVVIARQDTPDTARRLVAYVVPAAGHPADGLSDASRAWLRDRLPDHLVPAAVVVLDALPLTPHGKVDRPALPAPGDLAREARGGPARGPAEQLLCELFAAVLGVAEAGTADDFFDLGGDSISVLRLVSRMREAGLTATARDVFEHSTVAELARAAQWAEAPGPLPADDNGVGEAIPTPVMNWLLTSGESAVDSIHQAMLLGCRPGITERDLVTGLQSVLDQHDALRMRLTGSTVEITGPGSVPAAACFERVELSGADDDEEIARAAAAAVGRLDPRSGAVLRAVWFDRGTRPGRLLLVLHHLVVDGVSWRVLVPDLRAAWDAAAEGRTWRRATRGTSWRRWSQLLAEQASSAPRLAELPLWTGITESPDPLPVRPLDPAVDTSSSARSLRVSLPAGVAGPLLSTVPSMFNGRVNDVLLTAFAVAVARWRETLGGAGSAVLVELEGHGRESAAIGPDVDVSDTVGWFTSVYPVRLDPGDGDLRQAVKQVKEQLRRIPDNGIGYGMLRHLNPETAGVLAGRPGPPFGFNYLGRFAADAGDDSERGADAELFLIPVVDGAETPLRHFVDLNAVTYDRTDGPELSAHWSWAGNLFTEEQIARLADTWFAVLRELAGLTAGGLTPSDLMVPVPQRMIEKWERRPEGVADVLALSPLQQGLWFHARYASGSTDVYLVQQVLDLSGDVRPTALHRAAEALLARHPHLAAGFHHDGLASPVQVVPATIVLPWQETDLSGRDDGERAREWAGILAADRAVPFDPACPPLLRFTLVRMSPAEVRLVMTYHHLLLDGWSIALLVQELLTLYRAEADGHPSALPRVPSYRTYLEWLRGRDRDLARQAWEKALDGVGGPSRLADGGAARDLVAEPAPLQVELPVELTDQLSELARSRGVTLNSVVQFAWGVLLGRMTGSDDAVFGTTVSLRPPELPGCEHVIGLLINTVPVRVTLTPGESVATALTGFQQTQSALLDHQHLELGEIQRASGTGDLFDTLVVFENYPVPADDTGTGTGTGLRVRHGGGHGGDASHYPLSLLVLPGRRLTLRFGYRPDAFGPDAVDAVARRLVRILSVVATDPDRPLAEVDVLTPAELHQLLVEDNDTDLDRAPATLPALFEDQVARTPDATAVVYGGDSVTYAELNARANRLARYLIDRGAGPERLVALLLPRSVELVVALLGILKAGAGYLPIAADLPAERTRLMLADAGPVCVVTGPPRDLGPTGIALDLPELAGVLAGYSSANVPDTERLARLDVRNPAYVIYTSGTTGRPKGVVVPHAGVANRLAWMRERYGFSAGDRVLQKTPYDFDVSVWEFFCTLSAGATLVLAGPDEHRDPVAVAEAIRRDRVTVAHFVPSMLRSFLERGGAGAGAGLRQVFCSGEALPGRLQADFFARVPAPLHNLYGPTEASIDVTARECLPSDGARTPPIGKPIDNMRVYVLDGRLRPVPQGVPGELYLAGVGLARGYLGRPALTAGRFVACPFGGRMYRTGDLVRRRPDGDLEFLGRTDDQVKIRGFRVEPGEVEAVLAGHDLVAQAVVTVGADQLGERRLIAYAIPVPDSGLTPDSAPALLRDFLRDRLPDHLVPATVVVLDTVPLSPNGKVDHRALPVPDFAGAAGSGTPRGPVEELLCGLFAEVLGLPRVGVDDDFFALGGHSLLAARLAARVHEATGVTLSVRQVFEAPTVALMAEHTESGNTPETDFDVLLPLRRGGTRPPLFCVHPVMGLSWVYSRLLAHLDPELPVFGLQARAITEADRAPASVEEMADDYVEALRRVQPTGPYSLLGWSFGGVVCHAMAARLQELGERVDLLVMLDARVPSDALPEPGHDEDSLLAEQMRRAGLDEDALNRYLAGLEPAVRDRMLRRERGIARAAVHNNAVLRTFVPGRIEGDVLFFTAGEGTAVAESWQKHVTGRVLNHNIPCAHRDMLTPQPVARLAELITRHIGGN</sequence>
<dbReference type="Gene3D" id="1.10.1200.10">
    <property type="entry name" value="ACP-like"/>
    <property type="match status" value="1"/>
</dbReference>
<dbReference type="NCBIfam" id="TIGR01733">
    <property type="entry name" value="AA-adenyl-dom"/>
    <property type="match status" value="2"/>
</dbReference>
<dbReference type="FunFam" id="3.40.50.980:FF:000001">
    <property type="entry name" value="Non-ribosomal peptide synthetase"/>
    <property type="match status" value="2"/>
</dbReference>
<feature type="domain" description="Carrier" evidence="7">
    <location>
        <begin position="967"/>
        <end position="1041"/>
    </location>
</feature>
<keyword evidence="5" id="KW-0677">Repeat</keyword>
<dbReference type="SUPFAM" id="SSF56801">
    <property type="entry name" value="Acetyl-CoA synthetase-like"/>
    <property type="match status" value="2"/>
</dbReference>
<dbReference type="Gene3D" id="3.30.559.10">
    <property type="entry name" value="Chloramphenicol acetyltransferase-like domain"/>
    <property type="match status" value="3"/>
</dbReference>
<dbReference type="CDD" id="cd05930">
    <property type="entry name" value="A_NRPS"/>
    <property type="match status" value="1"/>
</dbReference>
<evidence type="ECO:0000256" key="5">
    <source>
        <dbReference type="ARBA" id="ARBA00022737"/>
    </source>
</evidence>
<evidence type="ECO:0000256" key="1">
    <source>
        <dbReference type="ARBA" id="ARBA00001957"/>
    </source>
</evidence>
<dbReference type="InterPro" id="IPR020845">
    <property type="entry name" value="AMP-binding_CS"/>
</dbReference>
<evidence type="ECO:0000256" key="2">
    <source>
        <dbReference type="ARBA" id="ARBA00006432"/>
    </source>
</evidence>
<gene>
    <name evidence="8" type="ORF">C6Y14_25955</name>
</gene>
<dbReference type="InterPro" id="IPR020802">
    <property type="entry name" value="TesA-like"/>
</dbReference>
<dbReference type="InterPro" id="IPR009081">
    <property type="entry name" value="PP-bd_ACP"/>
</dbReference>
<dbReference type="FunFam" id="3.40.50.980:FF:000002">
    <property type="entry name" value="Enterobactin synthetase component F"/>
    <property type="match status" value="1"/>
</dbReference>
<dbReference type="GO" id="GO:0008610">
    <property type="term" value="P:lipid biosynthetic process"/>
    <property type="evidence" value="ECO:0007669"/>
    <property type="project" value="UniProtKB-ARBA"/>
</dbReference>
<dbReference type="Gene3D" id="3.40.50.12780">
    <property type="entry name" value="N-terminal domain of ligase-like"/>
    <property type="match status" value="1"/>
</dbReference>
<dbReference type="FunFam" id="2.30.38.10:FF:000001">
    <property type="entry name" value="Non-ribosomal peptide synthetase PvdI"/>
    <property type="match status" value="2"/>
</dbReference>
<dbReference type="FunFam" id="3.40.50.12780:FF:000012">
    <property type="entry name" value="Non-ribosomal peptide synthetase"/>
    <property type="match status" value="2"/>
</dbReference>
<evidence type="ECO:0000256" key="3">
    <source>
        <dbReference type="ARBA" id="ARBA00022450"/>
    </source>
</evidence>
<dbReference type="PROSITE" id="PS00012">
    <property type="entry name" value="PHOSPHOPANTETHEINE"/>
    <property type="match status" value="2"/>
</dbReference>
<dbReference type="InterPro" id="IPR000873">
    <property type="entry name" value="AMP-dep_synth/lig_dom"/>
</dbReference>
<dbReference type="GO" id="GO:0031177">
    <property type="term" value="F:phosphopantetheine binding"/>
    <property type="evidence" value="ECO:0007669"/>
    <property type="project" value="InterPro"/>
</dbReference>
<dbReference type="GO" id="GO:0005829">
    <property type="term" value="C:cytosol"/>
    <property type="evidence" value="ECO:0007669"/>
    <property type="project" value="TreeGrafter"/>
</dbReference>
<dbReference type="GO" id="GO:0043041">
    <property type="term" value="P:amino acid activation for nonribosomal peptide biosynthetic process"/>
    <property type="evidence" value="ECO:0007669"/>
    <property type="project" value="TreeGrafter"/>
</dbReference>
<dbReference type="SUPFAM" id="SSF52777">
    <property type="entry name" value="CoA-dependent acyltransferases"/>
    <property type="match status" value="6"/>
</dbReference>
<dbReference type="FunFam" id="1.10.1200.10:FF:000005">
    <property type="entry name" value="Nonribosomal peptide synthetase 1"/>
    <property type="match status" value="1"/>
</dbReference>
<organism evidence="8 9">
    <name type="scientific">Streptomyces dioscori</name>
    <dbReference type="NCBI Taxonomy" id="2109333"/>
    <lineage>
        <taxon>Bacteria</taxon>
        <taxon>Bacillati</taxon>
        <taxon>Actinomycetota</taxon>
        <taxon>Actinomycetes</taxon>
        <taxon>Kitasatosporales</taxon>
        <taxon>Streptomycetaceae</taxon>
        <taxon>Streptomyces</taxon>
        <taxon>Streptomyces aurantiacus group</taxon>
    </lineage>
</organism>
<evidence type="ECO:0000256" key="4">
    <source>
        <dbReference type="ARBA" id="ARBA00022553"/>
    </source>
</evidence>
<dbReference type="Gene3D" id="3.30.559.30">
    <property type="entry name" value="Nonribosomal peptide synthetase, condensation domain"/>
    <property type="match status" value="3"/>
</dbReference>
<dbReference type="InterPro" id="IPR020806">
    <property type="entry name" value="PKS_PP-bd"/>
</dbReference>
<accession>A0A2P8Q2Y8</accession>
<evidence type="ECO:0000313" key="8">
    <source>
        <dbReference type="EMBL" id="PSM40598.1"/>
    </source>
</evidence>
<dbReference type="InterPro" id="IPR001242">
    <property type="entry name" value="Condensation_dom"/>
</dbReference>
<dbReference type="Pfam" id="PF00975">
    <property type="entry name" value="Thioesterase"/>
    <property type="match status" value="1"/>
</dbReference>
<feature type="domain" description="Carrier" evidence="7">
    <location>
        <begin position="2491"/>
        <end position="2566"/>
    </location>
</feature>
<dbReference type="Gene3D" id="3.40.50.1820">
    <property type="entry name" value="alpha/beta hydrolase"/>
    <property type="match status" value="1"/>
</dbReference>
<dbReference type="CDD" id="cd19543">
    <property type="entry name" value="DCL_NRPS"/>
    <property type="match status" value="2"/>
</dbReference>
<dbReference type="SMART" id="SM00823">
    <property type="entry name" value="PKS_PP"/>
    <property type="match status" value="2"/>
</dbReference>
<dbReference type="InterPro" id="IPR025110">
    <property type="entry name" value="AMP-bd_C"/>
</dbReference>
<dbReference type="Gene3D" id="3.40.50.980">
    <property type="match status" value="2"/>
</dbReference>
<dbReference type="Pfam" id="PF00550">
    <property type="entry name" value="PP-binding"/>
    <property type="match status" value="2"/>
</dbReference>
<comment type="cofactor">
    <cofactor evidence="1">
        <name>pantetheine 4'-phosphate</name>
        <dbReference type="ChEBI" id="CHEBI:47942"/>
    </cofactor>
</comment>
<dbReference type="InterPro" id="IPR023213">
    <property type="entry name" value="CAT-like_dom_sf"/>
</dbReference>
<dbReference type="RefSeq" id="WP_107019222.1">
    <property type="nucleotide sequence ID" value="NZ_KZ679047.1"/>
</dbReference>
<dbReference type="FunFam" id="3.30.300.30:FF:000010">
    <property type="entry name" value="Enterobactin synthetase component F"/>
    <property type="match status" value="1"/>
</dbReference>
<dbReference type="PANTHER" id="PTHR45527:SF1">
    <property type="entry name" value="FATTY ACID SYNTHASE"/>
    <property type="match status" value="1"/>
</dbReference>
<dbReference type="InterPro" id="IPR036736">
    <property type="entry name" value="ACP-like_sf"/>
</dbReference>
<dbReference type="Gene3D" id="2.30.38.10">
    <property type="entry name" value="Luciferase, Domain 3"/>
    <property type="match status" value="1"/>
</dbReference>
<dbReference type="GO" id="GO:0044550">
    <property type="term" value="P:secondary metabolite biosynthetic process"/>
    <property type="evidence" value="ECO:0007669"/>
    <property type="project" value="UniProtKB-ARBA"/>
</dbReference>
<dbReference type="InterPro" id="IPR010071">
    <property type="entry name" value="AA_adenyl_dom"/>
</dbReference>
<proteinExistence type="inferred from homology"/>
<keyword evidence="4" id="KW-0597">Phosphoprotein</keyword>
<dbReference type="InterPro" id="IPR045851">
    <property type="entry name" value="AMP-bd_C_sf"/>
</dbReference>
<evidence type="ECO:0000256" key="6">
    <source>
        <dbReference type="ARBA" id="ARBA00023194"/>
    </source>
</evidence>
<dbReference type="InterPro" id="IPR029058">
    <property type="entry name" value="AB_hydrolase_fold"/>
</dbReference>
<reference evidence="8 9" key="1">
    <citation type="submission" date="2018-03" db="EMBL/GenBank/DDBJ databases">
        <title>Streptomyces dioscori sp. nov., a novel endophytic actinobacterium isolated from bulbil of Dioscorea bulbifera L.</title>
        <authorList>
            <person name="Zhikuan W."/>
        </authorList>
    </citation>
    <scope>NUCLEOTIDE SEQUENCE [LARGE SCALE GENOMIC DNA]</scope>
    <source>
        <strain evidence="8 9">A217</strain>
    </source>
</reference>
<dbReference type="Proteomes" id="UP000240429">
    <property type="component" value="Unassembled WGS sequence"/>
</dbReference>
<dbReference type="Pfam" id="PF00668">
    <property type="entry name" value="Condensation"/>
    <property type="match status" value="3"/>
</dbReference>
<dbReference type="InterPro" id="IPR001031">
    <property type="entry name" value="Thioesterase"/>
</dbReference>
<keyword evidence="3" id="KW-0596">Phosphopantetheine</keyword>
<evidence type="ECO:0000313" key="9">
    <source>
        <dbReference type="Proteomes" id="UP000240429"/>
    </source>
</evidence>
<keyword evidence="9" id="KW-1185">Reference proteome</keyword>
<dbReference type="OrthoDB" id="2472181at2"/>
<dbReference type="InterPro" id="IPR006162">
    <property type="entry name" value="Ppantetheine_attach_site"/>
</dbReference>
<protein>
    <submittedName>
        <fullName evidence="8">Non-ribosomal peptide synthetase</fullName>
    </submittedName>
</protein>
<dbReference type="PROSITE" id="PS00455">
    <property type="entry name" value="AMP_BINDING"/>
    <property type="match status" value="2"/>
</dbReference>
<dbReference type="SMART" id="SM00824">
    <property type="entry name" value="PKS_TE"/>
    <property type="match status" value="1"/>
</dbReference>
<comment type="caution">
    <text evidence="8">The sequence shown here is derived from an EMBL/GenBank/DDBJ whole genome shotgun (WGS) entry which is preliminary data.</text>
</comment>
<dbReference type="PROSITE" id="PS50075">
    <property type="entry name" value="CARRIER"/>
    <property type="match status" value="2"/>
</dbReference>
<dbReference type="GO" id="GO:0003824">
    <property type="term" value="F:catalytic activity"/>
    <property type="evidence" value="ECO:0007669"/>
    <property type="project" value="InterPro"/>
</dbReference>
<dbReference type="SUPFAM" id="SSF47336">
    <property type="entry name" value="ACP-like"/>
    <property type="match status" value="2"/>
</dbReference>